<reference evidence="16" key="1">
    <citation type="submission" date="2015-02" db="EMBL/GenBank/DDBJ databases">
        <title>A transcriptome of Wollemia nobilis - a relic of Gondwana.</title>
        <authorList>
            <person name="Chia J.Y."/>
            <person name="Leong Y.S."/>
            <person name="Abdul Karim S."/>
            <person name="Wan Azmi N."/>
            <person name="Hercus R."/>
            <person name="Croft L."/>
        </authorList>
    </citation>
    <scope>NUCLEOTIDE SEQUENCE</scope>
    <source>
        <strain evidence="16">MaeBrown</strain>
        <tissue evidence="16">Leaf</tissue>
    </source>
</reference>
<dbReference type="InterPro" id="IPR002123">
    <property type="entry name" value="Plipid/glycerol_acylTrfase"/>
</dbReference>
<dbReference type="GO" id="GO:0016020">
    <property type="term" value="C:membrane"/>
    <property type="evidence" value="ECO:0007669"/>
    <property type="project" value="UniProtKB-SubCell"/>
</dbReference>
<keyword evidence="4" id="KW-0444">Lipid biosynthesis</keyword>
<comment type="pathway">
    <text evidence="2">Lipid metabolism.</text>
</comment>
<protein>
    <submittedName>
        <fullName evidence="16">TSA: Wollemia nobilis Ref_Wollemi_Transcript_5067_1501 transcribed RNA sequence</fullName>
    </submittedName>
</protein>
<dbReference type="GO" id="GO:0008374">
    <property type="term" value="F:O-acyltransferase activity"/>
    <property type="evidence" value="ECO:0007669"/>
    <property type="project" value="InterPro"/>
</dbReference>
<sequence>MEEKNTELLLGDEIPFLEKQEEETVKSKQDDLSLLPTSKDLESTSASKSISDEAPLLSKTENCRSEAEEVASPSERKVDSFTVEGAASAASVSVSWESLKEMERKYAAYVRDDTYGTLGMEKLSWKEKAKLSLAVITLLPLIRLALGLVILVTYYLICKLCTLFSAPNREDEQEDYAHMTGIRRTIIVLCGRFLSRAMLFSLGFYWIKETYKIPDQSDGLITHDDCGAEEDSYRPGVIVSNHVSYLDILYHMSASFPSFVAKRSVARLPLVGLISKCLGCVYVQRESKSSNFKGVSGVVTERIQAAHRDKHAPMMMLFPEGTTTNGDFLLPFKTGAFLAKTPVLPVILRYPYRRFSPAWDTISGVRHVLLLLCQFVNCLEVTRLPVYCPSEKEKSDAKLYANNVRKLMAVEGNLTMSDIGLPEKRIYHAALHGNNPSSVLHPKED</sequence>
<keyword evidence="5" id="KW-0808">Transferase</keyword>
<evidence type="ECO:0000256" key="5">
    <source>
        <dbReference type="ARBA" id="ARBA00022679"/>
    </source>
</evidence>
<keyword evidence="11" id="KW-1208">Phospholipid metabolism</keyword>
<evidence type="ECO:0000256" key="10">
    <source>
        <dbReference type="ARBA" id="ARBA00023209"/>
    </source>
</evidence>
<evidence type="ECO:0000256" key="4">
    <source>
        <dbReference type="ARBA" id="ARBA00022516"/>
    </source>
</evidence>
<keyword evidence="7 14" id="KW-1133">Transmembrane helix</keyword>
<keyword evidence="9 14" id="KW-0472">Membrane</keyword>
<evidence type="ECO:0000256" key="12">
    <source>
        <dbReference type="ARBA" id="ARBA00023315"/>
    </source>
</evidence>
<keyword evidence="8" id="KW-0443">Lipid metabolism</keyword>
<comment type="subcellular location">
    <subcellularLocation>
        <location evidence="1">Membrane</location>
    </subcellularLocation>
</comment>
<keyword evidence="10" id="KW-0594">Phospholipid biosynthesis</keyword>
<evidence type="ECO:0000256" key="6">
    <source>
        <dbReference type="ARBA" id="ARBA00022692"/>
    </source>
</evidence>
<feature type="transmembrane region" description="Helical" evidence="14">
    <location>
        <begin position="131"/>
        <end position="157"/>
    </location>
</feature>
<evidence type="ECO:0000256" key="13">
    <source>
        <dbReference type="SAM" id="MobiDB-lite"/>
    </source>
</evidence>
<evidence type="ECO:0000256" key="2">
    <source>
        <dbReference type="ARBA" id="ARBA00005189"/>
    </source>
</evidence>
<dbReference type="InterPro" id="IPR045252">
    <property type="entry name" value="LPCAT1-like"/>
</dbReference>
<feature type="region of interest" description="Disordered" evidence="13">
    <location>
        <begin position="21"/>
        <end position="71"/>
    </location>
</feature>
<evidence type="ECO:0000256" key="8">
    <source>
        <dbReference type="ARBA" id="ARBA00023098"/>
    </source>
</evidence>
<evidence type="ECO:0000259" key="15">
    <source>
        <dbReference type="SMART" id="SM00563"/>
    </source>
</evidence>
<comment type="similarity">
    <text evidence="3">Belongs to the 1-acyl-sn-glycerol-3-phosphate acyltransferase family.</text>
</comment>
<dbReference type="Pfam" id="PF01553">
    <property type="entry name" value="Acyltransferase"/>
    <property type="match status" value="1"/>
</dbReference>
<organism evidence="16">
    <name type="scientific">Wollemia nobilis</name>
    <dbReference type="NCBI Taxonomy" id="56998"/>
    <lineage>
        <taxon>Eukaryota</taxon>
        <taxon>Viridiplantae</taxon>
        <taxon>Streptophyta</taxon>
        <taxon>Embryophyta</taxon>
        <taxon>Tracheophyta</taxon>
        <taxon>Spermatophyta</taxon>
        <taxon>Pinopsida</taxon>
        <taxon>Pinidae</taxon>
        <taxon>Conifers II</taxon>
        <taxon>Araucariales</taxon>
        <taxon>Araucariaceae</taxon>
        <taxon>Wollemia</taxon>
    </lineage>
</organism>
<dbReference type="AlphaFoldDB" id="A0A0C9RPM9"/>
<evidence type="ECO:0000256" key="9">
    <source>
        <dbReference type="ARBA" id="ARBA00023136"/>
    </source>
</evidence>
<dbReference type="CDD" id="cd07991">
    <property type="entry name" value="LPLAT_LPCAT1-like"/>
    <property type="match status" value="1"/>
</dbReference>
<name>A0A0C9RPM9_9CONI</name>
<keyword evidence="12" id="KW-0012">Acyltransferase</keyword>
<evidence type="ECO:0000256" key="14">
    <source>
        <dbReference type="SAM" id="Phobius"/>
    </source>
</evidence>
<dbReference type="SMART" id="SM00563">
    <property type="entry name" value="PlsC"/>
    <property type="match status" value="1"/>
</dbReference>
<keyword evidence="6 14" id="KW-0812">Transmembrane</keyword>
<dbReference type="GO" id="GO:0071618">
    <property type="term" value="F:lysophosphatidylethanolamine acyltransferase activity"/>
    <property type="evidence" value="ECO:0007669"/>
    <property type="project" value="TreeGrafter"/>
</dbReference>
<evidence type="ECO:0000256" key="7">
    <source>
        <dbReference type="ARBA" id="ARBA00022989"/>
    </source>
</evidence>
<dbReference type="EMBL" id="GCHU01005029">
    <property type="protein sequence ID" value="JAG88886.1"/>
    <property type="molecule type" value="Transcribed_RNA"/>
</dbReference>
<proteinExistence type="inferred from homology"/>
<dbReference type="GO" id="GO:0008654">
    <property type="term" value="P:phospholipid biosynthetic process"/>
    <property type="evidence" value="ECO:0007669"/>
    <property type="project" value="UniProtKB-KW"/>
</dbReference>
<evidence type="ECO:0000313" key="16">
    <source>
        <dbReference type="EMBL" id="JAG88886.1"/>
    </source>
</evidence>
<dbReference type="SUPFAM" id="SSF69593">
    <property type="entry name" value="Glycerol-3-phosphate (1)-acyltransferase"/>
    <property type="match status" value="1"/>
</dbReference>
<feature type="domain" description="Phospholipid/glycerol acyltransferase" evidence="15">
    <location>
        <begin position="236"/>
        <end position="351"/>
    </location>
</feature>
<dbReference type="GO" id="GO:0005783">
    <property type="term" value="C:endoplasmic reticulum"/>
    <property type="evidence" value="ECO:0007669"/>
    <property type="project" value="TreeGrafter"/>
</dbReference>
<accession>A0A0C9RPM9</accession>
<evidence type="ECO:0000256" key="1">
    <source>
        <dbReference type="ARBA" id="ARBA00004370"/>
    </source>
</evidence>
<dbReference type="PANTHER" id="PTHR23063">
    <property type="entry name" value="PHOSPHOLIPID ACYLTRANSFERASE"/>
    <property type="match status" value="1"/>
</dbReference>
<feature type="compositionally biased region" description="Basic and acidic residues" evidence="13">
    <location>
        <begin position="21"/>
        <end position="31"/>
    </location>
</feature>
<evidence type="ECO:0000256" key="3">
    <source>
        <dbReference type="ARBA" id="ARBA00008655"/>
    </source>
</evidence>
<dbReference type="PANTHER" id="PTHR23063:SF54">
    <property type="entry name" value="LYSOPHOSPHOLIPID ACYLTRANSFERASE LPEAT1"/>
    <property type="match status" value="1"/>
</dbReference>
<evidence type="ECO:0000256" key="11">
    <source>
        <dbReference type="ARBA" id="ARBA00023264"/>
    </source>
</evidence>